<feature type="transmembrane region" description="Helical" evidence="1">
    <location>
        <begin position="429"/>
        <end position="445"/>
    </location>
</feature>
<accession>A0A140L0G5</accession>
<feature type="transmembrane region" description="Helical" evidence="1">
    <location>
        <begin position="370"/>
        <end position="391"/>
    </location>
</feature>
<dbReference type="RefSeq" id="WP_068557693.1">
    <property type="nucleotide sequence ID" value="NZ_LOEE01000065.1"/>
</dbReference>
<sequence>MNKPFVKSIILWLILSVFLFSPVHAGEGKKVVLITINEVNFEDLYSIHSIKEMINSGAIALMNNRTSTRANIYKAYATIGTGVRAEASSDSIKCENVTKENSSVYQRRMGFSPGNEGIVNLEMAKLIKLNMEGEYGAVPGALGQALHNAGMRTAALGNGDTDDAMIRLAPIIAMDEKGYVDYGAVGPNLLEKNPMYPFGLKTNYEKLEEIFRDVWTKADFIAIDLGDIGRLERYKDYMSDARYLEQKKTILKDMDQFLGKLNTYIDFAHTRLILVSPYPSAANIKNGDRLTPIVVYGDGIQQGVITSSTTRREGIVGNVDIAPSILDYLGASSDVMTGRPMKYIPKQNNYAYILGFNEETVAISNHRYPVLSTFAIFEIIVSITALAIILMQNRLDKKLVNRFKNVLLSTMTVPFVLLILPVFVKKDLLMTYLLLIGITALLTFLSKKISREIIDSILMLSSMTTVGLLADIATGGKLIQSSLLGYDPIIGARYYGIGNEYMGVLIGAALVFSTTMIDRFQVNKIWCLAVFAVTIVIIGFPGLGANVGGTMTAVAAFVFVSLRLYKVRMRFKQFVIIGLTIVASVAIMAFVDIYWLGSKSHLAGAIQQIMTEGPRIILLIINRKIAMNLKLIGVTIWSKVLLSAIIILAILFYRPVGAVYKLTKLYPNLAIGWSGIVVACVVGFLVNDSGIVASATGIIFLAMSMLYLTFYIPREKD</sequence>
<feature type="chain" id="PRO_5007491501" evidence="2">
    <location>
        <begin position="26"/>
        <end position="717"/>
    </location>
</feature>
<feature type="transmembrane region" description="Helical" evidence="1">
    <location>
        <begin position="631"/>
        <end position="653"/>
    </location>
</feature>
<dbReference type="EMBL" id="LOEE01000065">
    <property type="protein sequence ID" value="KXG74040.1"/>
    <property type="molecule type" value="Genomic_DNA"/>
</dbReference>
<gene>
    <name evidence="3" type="ORF">AN619_26500</name>
</gene>
<dbReference type="Proteomes" id="UP000070456">
    <property type="component" value="Unassembled WGS sequence"/>
</dbReference>
<proteinExistence type="predicted"/>
<feature type="transmembrane region" description="Helical" evidence="1">
    <location>
        <begin position="549"/>
        <end position="565"/>
    </location>
</feature>
<dbReference type="InterPro" id="IPR017850">
    <property type="entry name" value="Alkaline_phosphatase_core_sf"/>
</dbReference>
<protein>
    <submittedName>
        <fullName evidence="3">Uncharacterized protein</fullName>
    </submittedName>
</protein>
<name>A0A140L0G5_9FIRM</name>
<feature type="transmembrane region" description="Helical" evidence="1">
    <location>
        <begin position="665"/>
        <end position="685"/>
    </location>
</feature>
<dbReference type="PATRIC" id="fig|520762.4.peg.2925"/>
<dbReference type="OrthoDB" id="3199331at2"/>
<organism evidence="3 4">
    <name type="scientific">Thermotalea metallivorans</name>
    <dbReference type="NCBI Taxonomy" id="520762"/>
    <lineage>
        <taxon>Bacteria</taxon>
        <taxon>Bacillati</taxon>
        <taxon>Bacillota</taxon>
        <taxon>Clostridia</taxon>
        <taxon>Peptostreptococcales</taxon>
        <taxon>Thermotaleaceae</taxon>
        <taxon>Thermotalea</taxon>
    </lineage>
</organism>
<dbReference type="SUPFAM" id="SSF53649">
    <property type="entry name" value="Alkaline phosphatase-like"/>
    <property type="match status" value="1"/>
</dbReference>
<keyword evidence="2" id="KW-0732">Signal</keyword>
<feature type="transmembrane region" description="Helical" evidence="1">
    <location>
        <begin position="691"/>
        <end position="712"/>
    </location>
</feature>
<feature type="transmembrane region" description="Helical" evidence="1">
    <location>
        <begin position="494"/>
        <end position="513"/>
    </location>
</feature>
<evidence type="ECO:0000256" key="2">
    <source>
        <dbReference type="SAM" id="SignalP"/>
    </source>
</evidence>
<feature type="transmembrane region" description="Helical" evidence="1">
    <location>
        <begin position="403"/>
        <end position="423"/>
    </location>
</feature>
<reference evidence="3 4" key="1">
    <citation type="submission" date="2015-12" db="EMBL/GenBank/DDBJ databases">
        <title>Draft genome sequence of the thermoanaerobe Thermotalea metallivorans, an isolate from the runoff channel of the Great Artesian Basin, Australia.</title>
        <authorList>
            <person name="Patel B.K."/>
        </authorList>
    </citation>
    <scope>NUCLEOTIDE SEQUENCE [LARGE SCALE GENOMIC DNA]</scope>
    <source>
        <strain evidence="3 4">B2-1</strain>
    </source>
</reference>
<dbReference type="STRING" id="520762.AN619_26500"/>
<keyword evidence="4" id="KW-1185">Reference proteome</keyword>
<keyword evidence="1" id="KW-1133">Transmembrane helix</keyword>
<evidence type="ECO:0000256" key="1">
    <source>
        <dbReference type="SAM" id="Phobius"/>
    </source>
</evidence>
<keyword evidence="1" id="KW-0812">Transmembrane</keyword>
<evidence type="ECO:0000313" key="4">
    <source>
        <dbReference type="Proteomes" id="UP000070456"/>
    </source>
</evidence>
<dbReference type="AlphaFoldDB" id="A0A140L0G5"/>
<feature type="transmembrane region" description="Helical" evidence="1">
    <location>
        <begin position="525"/>
        <end position="543"/>
    </location>
</feature>
<evidence type="ECO:0000313" key="3">
    <source>
        <dbReference type="EMBL" id="KXG74040.1"/>
    </source>
</evidence>
<feature type="transmembrane region" description="Helical" evidence="1">
    <location>
        <begin position="574"/>
        <end position="596"/>
    </location>
</feature>
<feature type="transmembrane region" description="Helical" evidence="1">
    <location>
        <begin position="457"/>
        <end position="474"/>
    </location>
</feature>
<keyword evidence="1" id="KW-0472">Membrane</keyword>
<feature type="signal peptide" evidence="2">
    <location>
        <begin position="1"/>
        <end position="25"/>
    </location>
</feature>
<comment type="caution">
    <text evidence="3">The sequence shown here is derived from an EMBL/GenBank/DDBJ whole genome shotgun (WGS) entry which is preliminary data.</text>
</comment>